<comment type="subcellular location">
    <subcellularLocation>
        <location evidence="1">Cell inner membrane</location>
        <topology evidence="1">Multi-pass membrane protein</topology>
    </subcellularLocation>
</comment>
<evidence type="ECO:0000256" key="12">
    <source>
        <dbReference type="ARBA" id="ARBA00023136"/>
    </source>
</evidence>
<keyword evidence="8 13" id="KW-0479">Metal-binding</keyword>
<evidence type="ECO:0000256" key="6">
    <source>
        <dbReference type="ARBA" id="ARBA00022617"/>
    </source>
</evidence>
<keyword evidence="3 13" id="KW-0813">Transport</keyword>
<keyword evidence="12 13" id="KW-0472">Membrane</keyword>
<feature type="transmembrane region" description="Helical" evidence="13">
    <location>
        <begin position="355"/>
        <end position="378"/>
    </location>
</feature>
<evidence type="ECO:0000256" key="7">
    <source>
        <dbReference type="ARBA" id="ARBA00022692"/>
    </source>
</evidence>
<keyword evidence="6 13" id="KW-0349">Heme</keyword>
<comment type="similarity">
    <text evidence="2 13">Belongs to the cytochrome ubiquinol oxidase subunit 1 family.</text>
</comment>
<evidence type="ECO:0000256" key="4">
    <source>
        <dbReference type="ARBA" id="ARBA00022475"/>
    </source>
</evidence>
<feature type="transmembrane region" description="Helical" evidence="13">
    <location>
        <begin position="476"/>
        <end position="498"/>
    </location>
</feature>
<evidence type="ECO:0000256" key="11">
    <source>
        <dbReference type="ARBA" id="ARBA00023004"/>
    </source>
</evidence>
<proteinExistence type="inferred from homology"/>
<feature type="transmembrane region" description="Helical" evidence="13">
    <location>
        <begin position="12"/>
        <end position="38"/>
    </location>
</feature>
<dbReference type="PIRSF" id="PIRSF006446">
    <property type="entry name" value="Cyt_quinol_oxidase_1"/>
    <property type="match status" value="1"/>
</dbReference>
<evidence type="ECO:0000256" key="5">
    <source>
        <dbReference type="ARBA" id="ARBA00022519"/>
    </source>
</evidence>
<dbReference type="GO" id="GO:0070069">
    <property type="term" value="C:cytochrome complex"/>
    <property type="evidence" value="ECO:0007669"/>
    <property type="project" value="UniProtKB-UniRule"/>
</dbReference>
<dbReference type="GO" id="GO:0009055">
    <property type="term" value="F:electron transfer activity"/>
    <property type="evidence" value="ECO:0007669"/>
    <property type="project" value="UniProtKB-UniRule"/>
</dbReference>
<name>A0A518CHC9_9PLAN</name>
<dbReference type="PANTHER" id="PTHR30365:SF0">
    <property type="entry name" value="CYTOCHROME BD-I UBIQUINOL OXIDASE SUBUNIT 1"/>
    <property type="match status" value="1"/>
</dbReference>
<evidence type="ECO:0000256" key="9">
    <source>
        <dbReference type="ARBA" id="ARBA00022982"/>
    </source>
</evidence>
<accession>A0A518CHC9</accession>
<gene>
    <name evidence="15" type="primary">cydA</name>
    <name evidence="15" type="ORF">Pla110_03420</name>
</gene>
<feature type="transmembrane region" description="Helical" evidence="13">
    <location>
        <begin position="128"/>
        <end position="147"/>
    </location>
</feature>
<organism evidence="15 16">
    <name type="scientific">Polystyrenella longa</name>
    <dbReference type="NCBI Taxonomy" id="2528007"/>
    <lineage>
        <taxon>Bacteria</taxon>
        <taxon>Pseudomonadati</taxon>
        <taxon>Planctomycetota</taxon>
        <taxon>Planctomycetia</taxon>
        <taxon>Planctomycetales</taxon>
        <taxon>Planctomycetaceae</taxon>
        <taxon>Polystyrenella</taxon>
    </lineage>
</organism>
<dbReference type="Pfam" id="PF01654">
    <property type="entry name" value="Cyt_bd_oxida_I"/>
    <property type="match status" value="1"/>
</dbReference>
<reference evidence="15 16" key="1">
    <citation type="submission" date="2019-02" db="EMBL/GenBank/DDBJ databases">
        <title>Deep-cultivation of Planctomycetes and their phenomic and genomic characterization uncovers novel biology.</title>
        <authorList>
            <person name="Wiegand S."/>
            <person name="Jogler M."/>
            <person name="Boedeker C."/>
            <person name="Pinto D."/>
            <person name="Vollmers J."/>
            <person name="Rivas-Marin E."/>
            <person name="Kohn T."/>
            <person name="Peeters S.H."/>
            <person name="Heuer A."/>
            <person name="Rast P."/>
            <person name="Oberbeckmann S."/>
            <person name="Bunk B."/>
            <person name="Jeske O."/>
            <person name="Meyerdierks A."/>
            <person name="Storesund J.E."/>
            <person name="Kallscheuer N."/>
            <person name="Luecker S."/>
            <person name="Lage O.M."/>
            <person name="Pohl T."/>
            <person name="Merkel B.J."/>
            <person name="Hornburger P."/>
            <person name="Mueller R.-W."/>
            <person name="Bruemmer F."/>
            <person name="Labrenz M."/>
            <person name="Spormann A.M."/>
            <person name="Op den Camp H."/>
            <person name="Overmann J."/>
            <person name="Amann R."/>
            <person name="Jetten M.S.M."/>
            <person name="Mascher T."/>
            <person name="Medema M.H."/>
            <person name="Devos D.P."/>
            <person name="Kaster A.-K."/>
            <person name="Ovreas L."/>
            <person name="Rohde M."/>
            <person name="Galperin M.Y."/>
            <person name="Jogler C."/>
        </authorList>
    </citation>
    <scope>NUCLEOTIDE SEQUENCE [LARGE SCALE GENOMIC DNA]</scope>
    <source>
        <strain evidence="15 16">Pla110</strain>
    </source>
</reference>
<evidence type="ECO:0000313" key="15">
    <source>
        <dbReference type="EMBL" id="QDU78638.1"/>
    </source>
</evidence>
<keyword evidence="16" id="KW-1185">Reference proteome</keyword>
<dbReference type="OrthoDB" id="9807042at2"/>
<feature type="transmembrane region" description="Helical" evidence="13">
    <location>
        <begin position="215"/>
        <end position="239"/>
    </location>
</feature>
<evidence type="ECO:0000256" key="13">
    <source>
        <dbReference type="PIRNR" id="PIRNR006446"/>
    </source>
</evidence>
<sequence length="553" mass="61884">MELDLVLLSRIQFALTIMFHYLFPPLTIGMGVVLVYLGGMYLKTRDPAYRQAQKFWTRIFGLNFAIGVASGIVMEFQFGTNWATYSRFVGDVFGSALAAEGIFAFFLESGFLAVLIFGWNRVGPKMHFFSTCMVSFGSIFSSVWIVIANSWQQTPAGSHIVPMTREVLNEHGQRTFDENGVLITKPWIIDGVPVMRAEVTDFWAMVLNPSTGYRLSHVLLGCFIMGSFFILSICSWYILKGKHVEFAKRSFGGALFLATISSILIAFNGHQQAQNVYHYQPAKLATFEGHFESEGPADLTLFGIPDAEAETIHMRIAIPGALSFMVHDDTSFTEPVIGLDKIRPEHRPPLWIPFISWRLMVGIGTFFIALTLYSYYLLWRGTLFKKRWVMWAYCVSVLLAVIANQVGWVAAEVGRQPWIVHPPIVTDTDNQPVFDEDGFLQYEKVSAALPDGSIYERYAGLSTTDGVSKAVAAEQVAASIVMFLLIYLLLGSVWIFILNKKIQHGPEPPEDGFAKNQSESIFQVGGEHDRLGLADAGLWDDPTESTDRGEQHD</sequence>
<dbReference type="GO" id="GO:0016682">
    <property type="term" value="F:oxidoreductase activity, acting on diphenols and related substances as donors, oxygen as acceptor"/>
    <property type="evidence" value="ECO:0007669"/>
    <property type="project" value="TreeGrafter"/>
</dbReference>
<evidence type="ECO:0000256" key="1">
    <source>
        <dbReference type="ARBA" id="ARBA00004429"/>
    </source>
</evidence>
<dbReference type="PANTHER" id="PTHR30365">
    <property type="entry name" value="CYTOCHROME D UBIQUINOL OXIDASE"/>
    <property type="match status" value="1"/>
</dbReference>
<feature type="transmembrane region" description="Helical" evidence="13">
    <location>
        <begin position="251"/>
        <end position="269"/>
    </location>
</feature>
<keyword evidence="7 13" id="KW-0812">Transmembrane</keyword>
<protein>
    <submittedName>
        <fullName evidence="15">Cytochrome bd-I ubiquinol oxidase subunit 1</fullName>
    </submittedName>
</protein>
<evidence type="ECO:0000256" key="3">
    <source>
        <dbReference type="ARBA" id="ARBA00022448"/>
    </source>
</evidence>
<dbReference type="Proteomes" id="UP000317178">
    <property type="component" value="Chromosome"/>
</dbReference>
<keyword evidence="5" id="KW-0997">Cell inner membrane</keyword>
<keyword evidence="9 13" id="KW-0249">Electron transport</keyword>
<feature type="transmembrane region" description="Helical" evidence="13">
    <location>
        <begin position="92"/>
        <end position="116"/>
    </location>
</feature>
<feature type="transmembrane region" description="Helical" evidence="13">
    <location>
        <begin position="59"/>
        <end position="80"/>
    </location>
</feature>
<keyword evidence="11 13" id="KW-0408">Iron</keyword>
<evidence type="ECO:0000256" key="10">
    <source>
        <dbReference type="ARBA" id="ARBA00022989"/>
    </source>
</evidence>
<keyword evidence="4 13" id="KW-1003">Cell membrane</keyword>
<dbReference type="KEGG" id="plon:Pla110_03420"/>
<evidence type="ECO:0000256" key="14">
    <source>
        <dbReference type="SAM" id="MobiDB-lite"/>
    </source>
</evidence>
<dbReference type="AlphaFoldDB" id="A0A518CHC9"/>
<dbReference type="InterPro" id="IPR002585">
    <property type="entry name" value="Cyt-d_ubiquinol_oxidase_su_1"/>
</dbReference>
<feature type="region of interest" description="Disordered" evidence="14">
    <location>
        <begin position="533"/>
        <end position="553"/>
    </location>
</feature>
<dbReference type="GO" id="GO:0020037">
    <property type="term" value="F:heme binding"/>
    <property type="evidence" value="ECO:0007669"/>
    <property type="project" value="TreeGrafter"/>
</dbReference>
<dbReference type="GO" id="GO:0005886">
    <property type="term" value="C:plasma membrane"/>
    <property type="evidence" value="ECO:0007669"/>
    <property type="project" value="UniProtKB-SubCell"/>
</dbReference>
<dbReference type="GO" id="GO:0046872">
    <property type="term" value="F:metal ion binding"/>
    <property type="evidence" value="ECO:0007669"/>
    <property type="project" value="UniProtKB-UniRule"/>
</dbReference>
<dbReference type="EMBL" id="CP036281">
    <property type="protein sequence ID" value="QDU78638.1"/>
    <property type="molecule type" value="Genomic_DNA"/>
</dbReference>
<evidence type="ECO:0000256" key="2">
    <source>
        <dbReference type="ARBA" id="ARBA00009819"/>
    </source>
</evidence>
<feature type="transmembrane region" description="Helical" evidence="13">
    <location>
        <begin position="390"/>
        <end position="411"/>
    </location>
</feature>
<dbReference type="GO" id="GO:0019646">
    <property type="term" value="P:aerobic electron transport chain"/>
    <property type="evidence" value="ECO:0007669"/>
    <property type="project" value="InterPro"/>
</dbReference>
<dbReference type="RefSeq" id="WP_144992556.1">
    <property type="nucleotide sequence ID" value="NZ_CP036281.1"/>
</dbReference>
<evidence type="ECO:0000313" key="16">
    <source>
        <dbReference type="Proteomes" id="UP000317178"/>
    </source>
</evidence>
<evidence type="ECO:0000256" key="8">
    <source>
        <dbReference type="ARBA" id="ARBA00022723"/>
    </source>
</evidence>
<keyword evidence="10 13" id="KW-1133">Transmembrane helix</keyword>